<dbReference type="AlphaFoldDB" id="A0A5B0S9S3"/>
<proteinExistence type="predicted"/>
<accession>A0A5B0S9S3</accession>
<sequence length="70" mass="7945">MWEEIVKASETPLQKRTLSHTSLVAPITQQLNYPTTFTHPHLSNFNHTLLPLLLTTLLLHSIPTSTTQLK</sequence>
<protein>
    <submittedName>
        <fullName evidence="1">Uncharacterized protein</fullName>
    </submittedName>
</protein>
<evidence type="ECO:0000313" key="2">
    <source>
        <dbReference type="Proteomes" id="UP000325313"/>
    </source>
</evidence>
<reference evidence="1 2" key="1">
    <citation type="submission" date="2019-05" db="EMBL/GenBank/DDBJ databases">
        <title>Emergence of the Ug99 lineage of the wheat stem rust pathogen through somatic hybridization.</title>
        <authorList>
            <person name="Li F."/>
            <person name="Upadhyaya N.M."/>
            <person name="Sperschneider J."/>
            <person name="Matny O."/>
            <person name="Nguyen-Phuc H."/>
            <person name="Mago R."/>
            <person name="Raley C."/>
            <person name="Miller M.E."/>
            <person name="Silverstein K.A.T."/>
            <person name="Henningsen E."/>
            <person name="Hirsch C.D."/>
            <person name="Visser B."/>
            <person name="Pretorius Z.A."/>
            <person name="Steffenson B.J."/>
            <person name="Schwessinger B."/>
            <person name="Dodds P.N."/>
            <person name="Figueroa M."/>
        </authorList>
    </citation>
    <scope>NUCLEOTIDE SEQUENCE [LARGE SCALE GENOMIC DNA]</scope>
    <source>
        <strain evidence="1 2">Ug99</strain>
    </source>
</reference>
<dbReference type="EMBL" id="VDEP01000069">
    <property type="protein sequence ID" value="KAA1134195.1"/>
    <property type="molecule type" value="Genomic_DNA"/>
</dbReference>
<organism evidence="1 2">
    <name type="scientific">Puccinia graminis f. sp. tritici</name>
    <dbReference type="NCBI Taxonomy" id="56615"/>
    <lineage>
        <taxon>Eukaryota</taxon>
        <taxon>Fungi</taxon>
        <taxon>Dikarya</taxon>
        <taxon>Basidiomycota</taxon>
        <taxon>Pucciniomycotina</taxon>
        <taxon>Pucciniomycetes</taxon>
        <taxon>Pucciniales</taxon>
        <taxon>Pucciniaceae</taxon>
        <taxon>Puccinia</taxon>
    </lineage>
</organism>
<evidence type="ECO:0000313" key="1">
    <source>
        <dbReference type="EMBL" id="KAA1134195.1"/>
    </source>
</evidence>
<dbReference type="Proteomes" id="UP000325313">
    <property type="component" value="Unassembled WGS sequence"/>
</dbReference>
<name>A0A5B0S9S3_PUCGR</name>
<comment type="caution">
    <text evidence="1">The sequence shown here is derived from an EMBL/GenBank/DDBJ whole genome shotgun (WGS) entry which is preliminary data.</text>
</comment>
<gene>
    <name evidence="1" type="ORF">PGTUg99_032005</name>
</gene>